<evidence type="ECO:0000313" key="2">
    <source>
        <dbReference type="Proteomes" id="UP000468388"/>
    </source>
</evidence>
<gene>
    <name evidence="1" type="ORF">GO495_21525</name>
</gene>
<dbReference type="AlphaFoldDB" id="A0A6N8JGC0"/>
<protein>
    <recommendedName>
        <fullName evidence="3">SEC-C domain-containing protein</fullName>
    </recommendedName>
</protein>
<evidence type="ECO:0008006" key="3">
    <source>
        <dbReference type="Google" id="ProtNLM"/>
    </source>
</evidence>
<sequence length="231" mass="25932">MTSPIEMIAPVRKLVDKIGSEYEYEIVPIKPEPATTPGNCYFNVQDKVAKDGGKLVYGWAIWLSDIICEGEHHAVWEDEDGNLVDITPPSIPIAKILFVPDDRFMYEGKHIGSIRNSIVDNPLAEHIILFAGMKDFLLKFATRVGNEEHHFSTFTGNIYNHYDTLFNNALLFFRAGAKLGSACYCGSLKPYSQCHGKNLLASMQKVKDTVIKMDDLAKEEKAKEQNEADES</sequence>
<dbReference type="Proteomes" id="UP000468388">
    <property type="component" value="Unassembled WGS sequence"/>
</dbReference>
<comment type="caution">
    <text evidence="1">The sequence shown here is derived from an EMBL/GenBank/DDBJ whole genome shotgun (WGS) entry which is preliminary data.</text>
</comment>
<organism evidence="1 2">
    <name type="scientific">Chitinophaga oryziterrae</name>
    <dbReference type="NCBI Taxonomy" id="1031224"/>
    <lineage>
        <taxon>Bacteria</taxon>
        <taxon>Pseudomonadati</taxon>
        <taxon>Bacteroidota</taxon>
        <taxon>Chitinophagia</taxon>
        <taxon>Chitinophagales</taxon>
        <taxon>Chitinophagaceae</taxon>
        <taxon>Chitinophaga</taxon>
    </lineage>
</organism>
<dbReference type="OrthoDB" id="1551443at2"/>
<keyword evidence="2" id="KW-1185">Reference proteome</keyword>
<evidence type="ECO:0000313" key="1">
    <source>
        <dbReference type="EMBL" id="MVT43192.1"/>
    </source>
</evidence>
<accession>A0A6N8JGC0</accession>
<reference evidence="1 2" key="1">
    <citation type="submission" date="2019-12" db="EMBL/GenBank/DDBJ databases">
        <title>The draft genomic sequence of strain Chitinophaga oryziterrae JCM 16595.</title>
        <authorList>
            <person name="Zhang X."/>
        </authorList>
    </citation>
    <scope>NUCLEOTIDE SEQUENCE [LARGE SCALE GENOMIC DNA]</scope>
    <source>
        <strain evidence="1 2">JCM 16595</strain>
    </source>
</reference>
<dbReference type="RefSeq" id="WP_157301794.1">
    <property type="nucleotide sequence ID" value="NZ_BAAAZB010000004.1"/>
</dbReference>
<dbReference type="EMBL" id="WRXO01000006">
    <property type="protein sequence ID" value="MVT43192.1"/>
    <property type="molecule type" value="Genomic_DNA"/>
</dbReference>
<proteinExistence type="predicted"/>
<name>A0A6N8JGC0_9BACT</name>